<comment type="function">
    <text evidence="13">Initiates complex N-linked carbohydrate formation. Essential for the conversion of high-mannose to hybrid and complex N-glycans.</text>
</comment>
<dbReference type="Proteomes" id="UP000192578">
    <property type="component" value="Unassembled WGS sequence"/>
</dbReference>
<dbReference type="EMBL" id="MTYJ01000126">
    <property type="protein sequence ID" value="OQV13331.1"/>
    <property type="molecule type" value="Genomic_DNA"/>
</dbReference>
<keyword evidence="8 13" id="KW-0735">Signal-anchor</keyword>
<dbReference type="GO" id="GO:0047223">
    <property type="term" value="F:beta-1,3-galactosyl-O-glycosyl-glycoprotein beta-1,3-N-acetylglucosaminyltransferase activity"/>
    <property type="evidence" value="ECO:0007669"/>
    <property type="project" value="TreeGrafter"/>
</dbReference>
<evidence type="ECO:0000313" key="16">
    <source>
        <dbReference type="Proteomes" id="UP000192578"/>
    </source>
</evidence>
<dbReference type="SUPFAM" id="SSF53448">
    <property type="entry name" value="Nucleotide-diphospho-sugar transferases"/>
    <property type="match status" value="1"/>
</dbReference>
<dbReference type="InterPro" id="IPR039477">
    <property type="entry name" value="ILEI/PANDER_dom"/>
</dbReference>
<comment type="pathway">
    <text evidence="2 13">Protein modification; protein glycosylation.</text>
</comment>
<evidence type="ECO:0000256" key="10">
    <source>
        <dbReference type="ARBA" id="ARBA00023034"/>
    </source>
</evidence>
<comment type="caution">
    <text evidence="15">The sequence shown here is derived from an EMBL/GenBank/DDBJ whole genome shotgun (WGS) entry which is preliminary data.</text>
</comment>
<evidence type="ECO:0000256" key="7">
    <source>
        <dbReference type="ARBA" id="ARBA00022723"/>
    </source>
</evidence>
<dbReference type="InterPro" id="IPR052463">
    <property type="entry name" value="O-linked_mannose_GnT"/>
</dbReference>
<evidence type="ECO:0000256" key="6">
    <source>
        <dbReference type="ARBA" id="ARBA00022692"/>
    </source>
</evidence>
<keyword evidence="6 13" id="KW-0812">Transmembrane</keyword>
<dbReference type="Gene3D" id="3.90.550.10">
    <property type="entry name" value="Spore Coat Polysaccharide Biosynthesis Protein SpsA, Chain A"/>
    <property type="match status" value="1"/>
</dbReference>
<comment type="cofactor">
    <cofactor evidence="13">
        <name>Mn(2+)</name>
        <dbReference type="ChEBI" id="CHEBI:29035"/>
    </cofactor>
    <text evidence="13">The cofactor is mostly bound to the substrate.</text>
</comment>
<evidence type="ECO:0000256" key="4">
    <source>
        <dbReference type="ARBA" id="ARBA00022676"/>
    </source>
</evidence>
<dbReference type="AlphaFoldDB" id="A0A1W0WDP0"/>
<evidence type="ECO:0000256" key="1">
    <source>
        <dbReference type="ARBA" id="ARBA00004323"/>
    </source>
</evidence>
<feature type="transmembrane region" description="Helical" evidence="13">
    <location>
        <begin position="12"/>
        <end position="34"/>
    </location>
</feature>
<dbReference type="PANTHER" id="PTHR46396">
    <property type="entry name" value="PROTEIN O-LINKED-MANNOSE BETA-1,2-N-ACETYLGLUCOSAMINYLTRANSFERASE 1"/>
    <property type="match status" value="1"/>
</dbReference>
<dbReference type="OrthoDB" id="440755at2759"/>
<proteinExistence type="inferred from homology"/>
<evidence type="ECO:0000256" key="11">
    <source>
        <dbReference type="ARBA" id="ARBA00023136"/>
    </source>
</evidence>
<organism evidence="15 16">
    <name type="scientific">Hypsibius exemplaris</name>
    <name type="common">Freshwater tardigrade</name>
    <dbReference type="NCBI Taxonomy" id="2072580"/>
    <lineage>
        <taxon>Eukaryota</taxon>
        <taxon>Metazoa</taxon>
        <taxon>Ecdysozoa</taxon>
        <taxon>Tardigrada</taxon>
        <taxon>Eutardigrada</taxon>
        <taxon>Parachela</taxon>
        <taxon>Hypsibioidea</taxon>
        <taxon>Hypsibiidae</taxon>
        <taxon>Hypsibius</taxon>
    </lineage>
</organism>
<evidence type="ECO:0000256" key="13">
    <source>
        <dbReference type="RuleBase" id="RU368119"/>
    </source>
</evidence>
<dbReference type="InterPro" id="IPR004139">
    <property type="entry name" value="Glyco_trans_13"/>
</dbReference>
<evidence type="ECO:0000256" key="8">
    <source>
        <dbReference type="ARBA" id="ARBA00022968"/>
    </source>
</evidence>
<keyword evidence="7 13" id="KW-0479">Metal-binding</keyword>
<reference evidence="16" key="1">
    <citation type="submission" date="2017-01" db="EMBL/GenBank/DDBJ databases">
        <title>Comparative genomics of anhydrobiosis in the tardigrade Hypsibius dujardini.</title>
        <authorList>
            <person name="Yoshida Y."/>
            <person name="Koutsovoulos G."/>
            <person name="Laetsch D."/>
            <person name="Stevens L."/>
            <person name="Kumar S."/>
            <person name="Horikawa D."/>
            <person name="Ishino K."/>
            <person name="Komine S."/>
            <person name="Tomita M."/>
            <person name="Blaxter M."/>
            <person name="Arakawa K."/>
        </authorList>
    </citation>
    <scope>NUCLEOTIDE SEQUENCE [LARGE SCALE GENOMIC DNA]</scope>
    <source>
        <strain evidence="16">Z151</strain>
    </source>
</reference>
<dbReference type="Pfam" id="PF15711">
    <property type="entry name" value="ILEI"/>
    <property type="match status" value="1"/>
</dbReference>
<keyword evidence="16" id="KW-1185">Reference proteome</keyword>
<accession>A0A1W0WDP0</accession>
<feature type="domain" description="ILEI/PANDER" evidence="14">
    <location>
        <begin position="78"/>
        <end position="161"/>
    </location>
</feature>
<dbReference type="FunFam" id="3.90.550.10:FF:000252">
    <property type="entry name" value="Protein O-linked-mannose beta-1,2-N-acetylglucosaminyltransferase 1"/>
    <property type="match status" value="1"/>
</dbReference>
<keyword evidence="4 13" id="KW-0328">Glycosyltransferase</keyword>
<dbReference type="EC" id="2.4.1.101" evidence="13"/>
<protein>
    <recommendedName>
        <fullName evidence="13">Alpha-1,3-mannosyl-glycoprotein 2-beta-N-acetylglucosaminyltransferase</fullName>
        <shortName evidence="13">GNT-I</shortName>
        <shortName evidence="13">GlcNAc-T I</shortName>
        <ecNumber evidence="13">2.4.1.101</ecNumber>
    </recommendedName>
    <alternativeName>
        <fullName evidence="13">N-glycosyl-oligosaccharide-glycoprotein N-acetylglucosaminyltransferase I</fullName>
    </alternativeName>
</protein>
<dbReference type="PANTHER" id="PTHR46396:SF1">
    <property type="entry name" value="PROTEIN O-LINKED-MANNOSE BETA-1,2-N-ACETYLGLUCOSAMINYLTRANSFERASE 1"/>
    <property type="match status" value="1"/>
</dbReference>
<dbReference type="GO" id="GO:0030145">
    <property type="term" value="F:manganese ion binding"/>
    <property type="evidence" value="ECO:0007669"/>
    <property type="project" value="UniProtKB-UniRule"/>
</dbReference>
<dbReference type="InterPro" id="IPR029044">
    <property type="entry name" value="Nucleotide-diphossugar_trans"/>
</dbReference>
<keyword evidence="10 13" id="KW-0333">Golgi apparatus</keyword>
<comment type="catalytic activity">
    <reaction evidence="13">
        <text>N(4)-(alpha-D-Man-(1-&gt;3)-[alpha-D-Man-(1-&gt;3)-[alpha-D-Man-(1-&gt;6)]-alpha-D-Man-(1-&gt;6)]-beta-D-Man-(1-&gt;4)-beta-D-GlcNAc-(1-&gt;4)-beta-D-GlcNAc)-L-asparaginyl-[protein] (N-glucan mannose isomer 5A1,2) + UDP-N-acetyl-alpha-D-glucosamine = N(4)-{beta-D-GlcNAc-(1-&gt;2)-alpha-D-Man-(1-&gt;3)-[alpha-D-Man-(1-&gt;3)-[alpha-D-Man-(1-&gt;6)]-alpha-D-Man-(1-&gt;6)]-beta-D-Man-(1-&gt;4)-beta-D-GlcNAc-(1-&gt;4)-beta-D-GlcNAc}-L-asparaginyl-[protein] + UDP + H(+)</text>
        <dbReference type="Rhea" id="RHEA:11456"/>
        <dbReference type="Rhea" id="RHEA-COMP:14367"/>
        <dbReference type="Rhea" id="RHEA-COMP:14368"/>
        <dbReference type="ChEBI" id="CHEBI:15378"/>
        <dbReference type="ChEBI" id="CHEBI:57705"/>
        <dbReference type="ChEBI" id="CHEBI:58223"/>
        <dbReference type="ChEBI" id="CHEBI:59087"/>
        <dbReference type="ChEBI" id="CHEBI:60625"/>
        <dbReference type="EC" id="2.4.1.101"/>
    </reaction>
</comment>
<evidence type="ECO:0000256" key="3">
    <source>
        <dbReference type="ARBA" id="ARBA00006492"/>
    </source>
</evidence>
<gene>
    <name evidence="15" type="ORF">BV898_12442</name>
</gene>
<evidence type="ECO:0000256" key="9">
    <source>
        <dbReference type="ARBA" id="ARBA00022989"/>
    </source>
</evidence>
<dbReference type="GO" id="GO:0003827">
    <property type="term" value="F:alpha-1,3-mannosylglycoprotein 2-beta-N-acetylglucosaminyltransferase activity"/>
    <property type="evidence" value="ECO:0007669"/>
    <property type="project" value="UniProtKB-UniRule"/>
</dbReference>
<keyword evidence="12 13" id="KW-0464">Manganese</keyword>
<dbReference type="GO" id="GO:0000139">
    <property type="term" value="C:Golgi membrane"/>
    <property type="evidence" value="ECO:0007669"/>
    <property type="project" value="UniProtKB-SubCell"/>
</dbReference>
<comment type="similarity">
    <text evidence="3 13">Belongs to the glycosyltransferase 13 family.</text>
</comment>
<sequence>MKSVCSLCGNRTLVLVLFPLLLWMFLQFVVRLTLDQPSQPTSQMARKFYVFFRRGKIQMWLDDNLVAEEERDEEEIGRGVLLAVFRSDGHRTGSRTFDTCGTSPTMGAYLESIPGERVIVFAIISSSCNLGFSARNHLTQLGSSSISTLPLGSTWILAVHKRSNPAAIAVLAEAASTPRPETGITTAPLTLQFDFPTLAPSDLLVCQSSSSSSTSHEKRSRFCGLTDGYPEVCRCENPHDIIFHPAPLQLETTSEFMVDRRINVPVAVIAGNRPYYLNTMLRALLMTSGVDPALITVFTDGLHAEPGHIADLYGLRSIHHISSGRTSTAMISQHYRSSLSASFTLHPRAGFVIVLEEDVLVAEDFFTYIAQTLPVLAEDPSLYCVSAWNDLGRENETGEPGRLYRVEGMPGLGMAISRALFEKELLPNWPSPLKKWDWDMWMRSPAIRKGRECIIPDVSRTYHFGSTGLNMNPFFHKAYFQSHPFYTGPVVTLHDVHLLTKNRYEELLKGILQTAVPVDHSRHPCSPDFIPTATTDHVVSVFIQMKDIDDSATWLALCRCLKIWDLDVRGDHGALWRLRVNENSVIVVGVPASPYSYALPSGVSPIDLRVTAEV</sequence>
<dbReference type="UniPathway" id="UPA00378"/>
<keyword evidence="5" id="KW-0808">Transferase</keyword>
<dbReference type="Pfam" id="PF03071">
    <property type="entry name" value="GNT-I"/>
    <property type="match status" value="1"/>
</dbReference>
<dbReference type="GO" id="GO:0016266">
    <property type="term" value="P:protein O-linked glycosylation via N-acetyl-galactosamine"/>
    <property type="evidence" value="ECO:0007669"/>
    <property type="project" value="TreeGrafter"/>
</dbReference>
<evidence type="ECO:0000256" key="5">
    <source>
        <dbReference type="ARBA" id="ARBA00022679"/>
    </source>
</evidence>
<evidence type="ECO:0000256" key="2">
    <source>
        <dbReference type="ARBA" id="ARBA00004922"/>
    </source>
</evidence>
<keyword evidence="9 13" id="KW-1133">Transmembrane helix</keyword>
<name>A0A1W0WDP0_HYPEX</name>
<keyword evidence="11 13" id="KW-0472">Membrane</keyword>
<evidence type="ECO:0000313" key="15">
    <source>
        <dbReference type="EMBL" id="OQV13331.1"/>
    </source>
</evidence>
<evidence type="ECO:0000259" key="14">
    <source>
        <dbReference type="Pfam" id="PF15711"/>
    </source>
</evidence>
<comment type="subcellular location">
    <subcellularLocation>
        <location evidence="1 13">Golgi apparatus membrane</location>
        <topology evidence="1 13">Single-pass type II membrane protein</topology>
    </subcellularLocation>
</comment>
<evidence type="ECO:0000256" key="12">
    <source>
        <dbReference type="ARBA" id="ARBA00023211"/>
    </source>
</evidence>